<feature type="region of interest" description="Disordered" evidence="1">
    <location>
        <begin position="26"/>
        <end position="79"/>
    </location>
</feature>
<accession>A0ABR4AZ19</accession>
<name>A0ABR4AZ19_9LECA</name>
<evidence type="ECO:0000313" key="2">
    <source>
        <dbReference type="EMBL" id="KAL2050909.1"/>
    </source>
</evidence>
<evidence type="ECO:0008006" key="4">
    <source>
        <dbReference type="Google" id="ProtNLM"/>
    </source>
</evidence>
<reference evidence="2 3" key="1">
    <citation type="submission" date="2024-09" db="EMBL/GenBank/DDBJ databases">
        <title>Rethinking Asexuality: The Enigmatic Case of Functional Sexual Genes in Lepraria (Stereocaulaceae).</title>
        <authorList>
            <person name="Doellman M."/>
            <person name="Sun Y."/>
            <person name="Barcenas-Pena A."/>
            <person name="Lumbsch H.T."/>
            <person name="Grewe F."/>
        </authorList>
    </citation>
    <scope>NUCLEOTIDE SEQUENCE [LARGE SCALE GENOMIC DNA]</scope>
    <source>
        <strain evidence="2 3">Grewe 0041</strain>
    </source>
</reference>
<dbReference type="EMBL" id="JBHFEH010000041">
    <property type="protein sequence ID" value="KAL2050909.1"/>
    <property type="molecule type" value="Genomic_DNA"/>
</dbReference>
<sequence>MSSPLVHVTASGQGLFSIPQSDVHSVQMSLDPTKREQTEPKWKSVETPVTTIKKRQNFSTNKHELPPSKRNKCSLQMNGCNEPPPPWLMEETYASSTRFPFIDYSEPMSPSDTDGLFLVDDFSQEPPLELKWSTSLPETDMKQLSQIDEDNCSLNTCVLDPLCIPP</sequence>
<proteinExistence type="predicted"/>
<evidence type="ECO:0000256" key="1">
    <source>
        <dbReference type="SAM" id="MobiDB-lite"/>
    </source>
</evidence>
<feature type="compositionally biased region" description="Basic and acidic residues" evidence="1">
    <location>
        <begin position="32"/>
        <end position="44"/>
    </location>
</feature>
<protein>
    <recommendedName>
        <fullName evidence="4">Securin</fullName>
    </recommendedName>
</protein>
<keyword evidence="3" id="KW-1185">Reference proteome</keyword>
<evidence type="ECO:0000313" key="3">
    <source>
        <dbReference type="Proteomes" id="UP001590951"/>
    </source>
</evidence>
<comment type="caution">
    <text evidence="2">The sequence shown here is derived from an EMBL/GenBank/DDBJ whole genome shotgun (WGS) entry which is preliminary data.</text>
</comment>
<dbReference type="Proteomes" id="UP001590951">
    <property type="component" value="Unassembled WGS sequence"/>
</dbReference>
<organism evidence="2 3">
    <name type="scientific">Lepraria finkii</name>
    <dbReference type="NCBI Taxonomy" id="1340010"/>
    <lineage>
        <taxon>Eukaryota</taxon>
        <taxon>Fungi</taxon>
        <taxon>Dikarya</taxon>
        <taxon>Ascomycota</taxon>
        <taxon>Pezizomycotina</taxon>
        <taxon>Lecanoromycetes</taxon>
        <taxon>OSLEUM clade</taxon>
        <taxon>Lecanoromycetidae</taxon>
        <taxon>Lecanorales</taxon>
        <taxon>Lecanorineae</taxon>
        <taxon>Stereocaulaceae</taxon>
        <taxon>Lepraria</taxon>
    </lineage>
</organism>
<gene>
    <name evidence="2" type="ORF">ABVK25_008807</name>
</gene>